<dbReference type="Pfam" id="PF00386">
    <property type="entry name" value="C1q"/>
    <property type="match status" value="1"/>
</dbReference>
<evidence type="ECO:0000313" key="2">
    <source>
        <dbReference type="EMBL" id="KAH3780137.1"/>
    </source>
</evidence>
<dbReference type="EMBL" id="JAIWYP010000008">
    <property type="protein sequence ID" value="KAH3780137.1"/>
    <property type="molecule type" value="Genomic_DNA"/>
</dbReference>
<dbReference type="InterPro" id="IPR008983">
    <property type="entry name" value="Tumour_necrosis_fac-like_dom"/>
</dbReference>
<dbReference type="InterPro" id="IPR001073">
    <property type="entry name" value="C1q_dom"/>
</dbReference>
<dbReference type="Proteomes" id="UP000828390">
    <property type="component" value="Unassembled WGS sequence"/>
</dbReference>
<reference evidence="2" key="2">
    <citation type="submission" date="2020-11" db="EMBL/GenBank/DDBJ databases">
        <authorList>
            <person name="McCartney M.A."/>
            <person name="Auch B."/>
            <person name="Kono T."/>
            <person name="Mallez S."/>
            <person name="Becker A."/>
            <person name="Gohl D.M."/>
            <person name="Silverstein K.A.T."/>
            <person name="Koren S."/>
            <person name="Bechman K.B."/>
            <person name="Herman A."/>
            <person name="Abrahante J.E."/>
            <person name="Garbe J."/>
        </authorList>
    </citation>
    <scope>NUCLEOTIDE SEQUENCE</scope>
    <source>
        <strain evidence="2">Duluth1</strain>
        <tissue evidence="2">Whole animal</tissue>
    </source>
</reference>
<gene>
    <name evidence="2" type="ORF">DPMN_157947</name>
</gene>
<comment type="caution">
    <text evidence="2">The sequence shown here is derived from an EMBL/GenBank/DDBJ whole genome shotgun (WGS) entry which is preliminary data.</text>
</comment>
<proteinExistence type="predicted"/>
<accession>A0A9D4ELI4</accession>
<dbReference type="Gene3D" id="2.60.120.40">
    <property type="match status" value="1"/>
</dbReference>
<dbReference type="AlphaFoldDB" id="A0A9D4ELI4"/>
<dbReference type="PROSITE" id="PS50871">
    <property type="entry name" value="C1Q"/>
    <property type="match status" value="1"/>
</dbReference>
<keyword evidence="3" id="KW-1185">Reference proteome</keyword>
<sequence>MFVVPATGLYEFHYHCISSKNNYMSLALVKGNSVVNGFNKIRNRVHTAYASNAAVLQLTAGETVSVQSKYSYVYLVGSVNGVFCTFSGYMLRSTGPSIG</sequence>
<evidence type="ECO:0000313" key="3">
    <source>
        <dbReference type="Proteomes" id="UP000828390"/>
    </source>
</evidence>
<feature type="domain" description="C1q" evidence="1">
    <location>
        <begin position="1"/>
        <end position="97"/>
    </location>
</feature>
<dbReference type="SUPFAM" id="SSF49842">
    <property type="entry name" value="TNF-like"/>
    <property type="match status" value="1"/>
</dbReference>
<dbReference type="PRINTS" id="PR00007">
    <property type="entry name" value="COMPLEMNTC1Q"/>
</dbReference>
<name>A0A9D4ELI4_DREPO</name>
<reference evidence="2" key="1">
    <citation type="journal article" date="2019" name="bioRxiv">
        <title>The Genome of the Zebra Mussel, Dreissena polymorpha: A Resource for Invasive Species Research.</title>
        <authorList>
            <person name="McCartney M.A."/>
            <person name="Auch B."/>
            <person name="Kono T."/>
            <person name="Mallez S."/>
            <person name="Zhang Y."/>
            <person name="Obille A."/>
            <person name="Becker A."/>
            <person name="Abrahante J.E."/>
            <person name="Garbe J."/>
            <person name="Badalamenti J.P."/>
            <person name="Herman A."/>
            <person name="Mangelson H."/>
            <person name="Liachko I."/>
            <person name="Sullivan S."/>
            <person name="Sone E.D."/>
            <person name="Koren S."/>
            <person name="Silverstein K.A.T."/>
            <person name="Beckman K.B."/>
            <person name="Gohl D.M."/>
        </authorList>
    </citation>
    <scope>NUCLEOTIDE SEQUENCE</scope>
    <source>
        <strain evidence="2">Duluth1</strain>
        <tissue evidence="2">Whole animal</tissue>
    </source>
</reference>
<organism evidence="2 3">
    <name type="scientific">Dreissena polymorpha</name>
    <name type="common">Zebra mussel</name>
    <name type="synonym">Mytilus polymorpha</name>
    <dbReference type="NCBI Taxonomy" id="45954"/>
    <lineage>
        <taxon>Eukaryota</taxon>
        <taxon>Metazoa</taxon>
        <taxon>Spiralia</taxon>
        <taxon>Lophotrochozoa</taxon>
        <taxon>Mollusca</taxon>
        <taxon>Bivalvia</taxon>
        <taxon>Autobranchia</taxon>
        <taxon>Heteroconchia</taxon>
        <taxon>Euheterodonta</taxon>
        <taxon>Imparidentia</taxon>
        <taxon>Neoheterodontei</taxon>
        <taxon>Myida</taxon>
        <taxon>Dreissenoidea</taxon>
        <taxon>Dreissenidae</taxon>
        <taxon>Dreissena</taxon>
    </lineage>
</organism>
<protein>
    <recommendedName>
        <fullName evidence="1">C1q domain-containing protein</fullName>
    </recommendedName>
</protein>
<evidence type="ECO:0000259" key="1">
    <source>
        <dbReference type="PROSITE" id="PS50871"/>
    </source>
</evidence>